<dbReference type="GO" id="GO:0005615">
    <property type="term" value="C:extracellular space"/>
    <property type="evidence" value="ECO:0007669"/>
    <property type="project" value="TreeGrafter"/>
</dbReference>
<protein>
    <recommendedName>
        <fullName evidence="3">FAS1 domain-containing protein</fullName>
    </recommendedName>
</protein>
<gene>
    <name evidence="4" type="ORF">QCA50_008647</name>
</gene>
<dbReference type="Gene3D" id="2.30.180.10">
    <property type="entry name" value="FAS1 domain"/>
    <property type="match status" value="2"/>
</dbReference>
<proteinExistence type="predicted"/>
<name>A0AAW0G9U9_9APHY</name>
<dbReference type="GO" id="GO:0000329">
    <property type="term" value="C:fungal-type vacuole membrane"/>
    <property type="evidence" value="ECO:0007669"/>
    <property type="project" value="TreeGrafter"/>
</dbReference>
<keyword evidence="5" id="KW-1185">Reference proteome</keyword>
<accession>A0AAW0G9U9</accession>
<feature type="domain" description="FAS1" evidence="3">
    <location>
        <begin position="191"/>
        <end position="328"/>
    </location>
</feature>
<dbReference type="GO" id="GO:0016236">
    <property type="term" value="P:macroautophagy"/>
    <property type="evidence" value="ECO:0007669"/>
    <property type="project" value="TreeGrafter"/>
</dbReference>
<dbReference type="InterPro" id="IPR050904">
    <property type="entry name" value="Adhesion/Biosynth-related"/>
</dbReference>
<dbReference type="PROSITE" id="PS50213">
    <property type="entry name" value="FAS1"/>
    <property type="match status" value="2"/>
</dbReference>
<evidence type="ECO:0000313" key="5">
    <source>
        <dbReference type="Proteomes" id="UP001385951"/>
    </source>
</evidence>
<dbReference type="InterPro" id="IPR036378">
    <property type="entry name" value="FAS1_dom_sf"/>
</dbReference>
<feature type="transmembrane region" description="Helical" evidence="1">
    <location>
        <begin position="392"/>
        <end position="411"/>
    </location>
</feature>
<evidence type="ECO:0000256" key="1">
    <source>
        <dbReference type="SAM" id="Phobius"/>
    </source>
</evidence>
<feature type="domain" description="FAS1" evidence="3">
    <location>
        <begin position="8"/>
        <end position="175"/>
    </location>
</feature>
<keyword evidence="1" id="KW-0812">Transmembrane</keyword>
<dbReference type="AlphaFoldDB" id="A0AAW0G9U9"/>
<keyword evidence="1" id="KW-0472">Membrane</keyword>
<keyword evidence="2" id="KW-0732">Signal</keyword>
<dbReference type="SMART" id="SM00554">
    <property type="entry name" value="FAS1"/>
    <property type="match status" value="2"/>
</dbReference>
<keyword evidence="1" id="KW-1133">Transmembrane helix</keyword>
<feature type="chain" id="PRO_5043564413" description="FAS1 domain-containing protein" evidence="2">
    <location>
        <begin position="19"/>
        <end position="412"/>
    </location>
</feature>
<dbReference type="SUPFAM" id="SSF82153">
    <property type="entry name" value="FAS1 domain"/>
    <property type="match status" value="2"/>
</dbReference>
<dbReference type="EMBL" id="JASBNA010000011">
    <property type="protein sequence ID" value="KAK7688277.1"/>
    <property type="molecule type" value="Genomic_DNA"/>
</dbReference>
<dbReference type="Proteomes" id="UP001385951">
    <property type="component" value="Unassembled WGS sequence"/>
</dbReference>
<dbReference type="PANTHER" id="PTHR10900:SF77">
    <property type="entry name" value="FI19380P1"/>
    <property type="match status" value="1"/>
</dbReference>
<sequence length="412" mass="42798">MKASTLLFNSLLPAAAVAQNITFLTGFLQTLQGAGLTQLATVATQLNSSSVGQYLLANISNGSPHILFAPNNEALSNAPKNITGDLGRLTDVFGYHIVPGNFSNSVTRYPNVTLGRTLLTDPALVHLEGGNKAQVLAWAQRADNRTHVLNQRNDSTVVNVTSFGNLTVFIVDHLLEIPQDFNTTVPTNNESLSAIQTVLGNVQTPIFDATNNQTSNVTLLDAINSQWHGFTFFAPNNDAVQSAMSTIQGLAGNATAVQNVLYNHIINGSTVYSPVLAGQNFTSTAGEDLGFTINSTGQYVTSGNITARIVQPNVLLPNGVIHVIDKVLLNTQADSSAASSAIASATSAAAVTPTETQPIGFSQTQSLNPSGSATGTSGNNSGAITLLPSLDAFVGLGLSVVAALVGGVLTIV</sequence>
<feature type="signal peptide" evidence="2">
    <location>
        <begin position="1"/>
        <end position="18"/>
    </location>
</feature>
<dbReference type="PANTHER" id="PTHR10900">
    <property type="entry name" value="PERIOSTIN-RELATED"/>
    <property type="match status" value="1"/>
</dbReference>
<evidence type="ECO:0000256" key="2">
    <source>
        <dbReference type="SAM" id="SignalP"/>
    </source>
</evidence>
<dbReference type="Pfam" id="PF02469">
    <property type="entry name" value="Fasciclin"/>
    <property type="match status" value="1"/>
</dbReference>
<dbReference type="InterPro" id="IPR000782">
    <property type="entry name" value="FAS1_domain"/>
</dbReference>
<organism evidence="4 5">
    <name type="scientific">Cerrena zonata</name>
    <dbReference type="NCBI Taxonomy" id="2478898"/>
    <lineage>
        <taxon>Eukaryota</taxon>
        <taxon>Fungi</taxon>
        <taxon>Dikarya</taxon>
        <taxon>Basidiomycota</taxon>
        <taxon>Agaricomycotina</taxon>
        <taxon>Agaricomycetes</taxon>
        <taxon>Polyporales</taxon>
        <taxon>Cerrenaceae</taxon>
        <taxon>Cerrena</taxon>
    </lineage>
</organism>
<evidence type="ECO:0000313" key="4">
    <source>
        <dbReference type="EMBL" id="KAK7688277.1"/>
    </source>
</evidence>
<comment type="caution">
    <text evidence="4">The sequence shown here is derived from an EMBL/GenBank/DDBJ whole genome shotgun (WGS) entry which is preliminary data.</text>
</comment>
<reference evidence="4 5" key="1">
    <citation type="submission" date="2022-09" db="EMBL/GenBank/DDBJ databases">
        <authorList>
            <person name="Palmer J.M."/>
        </authorList>
    </citation>
    <scope>NUCLEOTIDE SEQUENCE [LARGE SCALE GENOMIC DNA]</scope>
    <source>
        <strain evidence="4 5">DSM 7382</strain>
    </source>
</reference>
<evidence type="ECO:0000259" key="3">
    <source>
        <dbReference type="PROSITE" id="PS50213"/>
    </source>
</evidence>